<organism evidence="1">
    <name type="scientific">Dulem virus 31</name>
    <dbReference type="NCBI Taxonomy" id="3145749"/>
    <lineage>
        <taxon>Viruses</taxon>
        <taxon>Monodnaviria</taxon>
        <taxon>Sangervirae</taxon>
        <taxon>Phixviricota</taxon>
        <taxon>Malgrandaviricetes</taxon>
        <taxon>Petitvirales</taxon>
        <taxon>Microviridae</taxon>
        <taxon>Microvirus</taxon>
    </lineage>
</organism>
<proteinExistence type="predicted"/>
<reference evidence="1" key="1">
    <citation type="submission" date="2024-03" db="EMBL/GenBank/DDBJ databases">
        <title>Diverse circular DNA viruses in blood, oral, and fecal samples of captive lemurs.</title>
        <authorList>
            <person name="Paietta E.N."/>
            <person name="Kraberger S."/>
            <person name="Lund M.C."/>
            <person name="Custer J.M."/>
            <person name="Vargas K.M."/>
            <person name="Ehmke E.E."/>
            <person name="Yoder A.D."/>
            <person name="Varsani A."/>
        </authorList>
    </citation>
    <scope>NUCLEOTIDE SEQUENCE</scope>
    <source>
        <strain evidence="1">Duke_17_45</strain>
    </source>
</reference>
<accession>A0AAU8AT86</accession>
<sequence length="66" mass="7602">MTSKYCTQCEKIISLTNSTPHYCCWCGGNLEQNPILDEFNSLDERNLILLKCKQTNPVATLQLKFF</sequence>
<dbReference type="EMBL" id="PP511318">
    <property type="protein sequence ID" value="XCD03106.1"/>
    <property type="molecule type" value="Genomic_DNA"/>
</dbReference>
<evidence type="ECO:0000313" key="1">
    <source>
        <dbReference type="EMBL" id="XCD03106.1"/>
    </source>
</evidence>
<protein>
    <submittedName>
        <fullName evidence="1">Uncharacterized protein</fullName>
    </submittedName>
</protein>
<name>A0AAU8AT86_9VIRU</name>